<accession>A0A5N6DEN1</accession>
<name>A0A5N6DEN1_ASPPA</name>
<dbReference type="PANTHER" id="PTHR33365">
    <property type="entry name" value="YALI0B05434P"/>
    <property type="match status" value="1"/>
</dbReference>
<organism evidence="5 6">
    <name type="scientific">Aspergillus parasiticus</name>
    <dbReference type="NCBI Taxonomy" id="5067"/>
    <lineage>
        <taxon>Eukaryota</taxon>
        <taxon>Fungi</taxon>
        <taxon>Dikarya</taxon>
        <taxon>Ascomycota</taxon>
        <taxon>Pezizomycotina</taxon>
        <taxon>Eurotiomycetes</taxon>
        <taxon>Eurotiomycetidae</taxon>
        <taxon>Eurotiales</taxon>
        <taxon>Aspergillaceae</taxon>
        <taxon>Aspergillus</taxon>
        <taxon>Aspergillus subgen. Circumdati</taxon>
    </lineage>
</organism>
<dbReference type="AlphaFoldDB" id="A0A5N6DEN1"/>
<feature type="region of interest" description="Disordered" evidence="3">
    <location>
        <begin position="278"/>
        <end position="298"/>
    </location>
</feature>
<dbReference type="Pfam" id="PF11807">
    <property type="entry name" value="UstYa"/>
    <property type="match status" value="1"/>
</dbReference>
<evidence type="ECO:0000256" key="1">
    <source>
        <dbReference type="ARBA" id="ARBA00004685"/>
    </source>
</evidence>
<evidence type="ECO:0000313" key="6">
    <source>
        <dbReference type="Proteomes" id="UP000326532"/>
    </source>
</evidence>
<dbReference type="VEuPathDB" id="FungiDB:BDV34DRAFT_227265"/>
<comment type="similarity">
    <text evidence="2">Belongs to the ustYa family.</text>
</comment>
<reference evidence="5 6" key="1">
    <citation type="submission" date="2019-04" db="EMBL/GenBank/DDBJ databases">
        <title>Fungal friends and foes A comparative genomics study of 23 Aspergillus species from section Flavi.</title>
        <authorList>
            <consortium name="DOE Joint Genome Institute"/>
            <person name="Kjaerbolling I."/>
            <person name="Vesth T.C."/>
            <person name="Frisvad J.C."/>
            <person name="Nybo J.L."/>
            <person name="Theobald S."/>
            <person name="Kildgaard S."/>
            <person name="Petersen T.I."/>
            <person name="Kuo A."/>
            <person name="Sato A."/>
            <person name="Lyhne E.K."/>
            <person name="Kogle M.E."/>
            <person name="Wiebenga A."/>
            <person name="Kun R.S."/>
            <person name="Lubbers R.J."/>
            <person name="Makela M.R."/>
            <person name="Barry K."/>
            <person name="Chovatia M."/>
            <person name="Clum A."/>
            <person name="Daum C."/>
            <person name="Haridas S."/>
            <person name="He G."/>
            <person name="LaButti K."/>
            <person name="Lipzen A."/>
            <person name="Mondo S."/>
            <person name="Pangilinan J."/>
            <person name="Riley R."/>
            <person name="Salamov A."/>
            <person name="Simmons B.A."/>
            <person name="Magnuson J.K."/>
            <person name="Henrissat B."/>
            <person name="Mortensen U.H."/>
            <person name="Larsen T.O."/>
            <person name="De vries R.P."/>
            <person name="Grigoriev I.V."/>
            <person name="Machida M."/>
            <person name="Baker S.E."/>
            <person name="Andersen M.R."/>
        </authorList>
    </citation>
    <scope>NUCLEOTIDE SEQUENCE [LARGE SCALE GENOMIC DNA]</scope>
    <source>
        <strain evidence="5 6">CBS 117618</strain>
    </source>
</reference>
<keyword evidence="4" id="KW-1133">Transmembrane helix</keyword>
<feature type="transmembrane region" description="Helical" evidence="4">
    <location>
        <begin position="67"/>
        <end position="91"/>
    </location>
</feature>
<dbReference type="OMA" id="QLHCVDL"/>
<keyword evidence="4" id="KW-0472">Membrane</keyword>
<feature type="region of interest" description="Disordered" evidence="3">
    <location>
        <begin position="21"/>
        <end position="44"/>
    </location>
</feature>
<proteinExistence type="inferred from homology"/>
<dbReference type="InterPro" id="IPR021765">
    <property type="entry name" value="UstYa-like"/>
</dbReference>
<dbReference type="GO" id="GO:0043386">
    <property type="term" value="P:mycotoxin biosynthetic process"/>
    <property type="evidence" value="ECO:0007669"/>
    <property type="project" value="InterPro"/>
</dbReference>
<keyword evidence="6" id="KW-1185">Reference proteome</keyword>
<dbReference type="Proteomes" id="UP000326532">
    <property type="component" value="Unassembled WGS sequence"/>
</dbReference>
<dbReference type="EMBL" id="ML734989">
    <property type="protein sequence ID" value="KAB8203652.1"/>
    <property type="molecule type" value="Genomic_DNA"/>
</dbReference>
<comment type="pathway">
    <text evidence="1">Mycotoxin biosynthesis.</text>
</comment>
<evidence type="ECO:0000313" key="5">
    <source>
        <dbReference type="EMBL" id="KAB8203652.1"/>
    </source>
</evidence>
<evidence type="ECO:0000256" key="4">
    <source>
        <dbReference type="SAM" id="Phobius"/>
    </source>
</evidence>
<evidence type="ECO:0008006" key="7">
    <source>
        <dbReference type="Google" id="ProtNLM"/>
    </source>
</evidence>
<feature type="compositionally biased region" description="Polar residues" evidence="3">
    <location>
        <begin position="27"/>
        <end position="42"/>
    </location>
</feature>
<sequence length="298" mass="34166">MLKLSNPSWLYRLAPRSSSDVERLSSKEQSSSDVSRQSLESQNEADRLVNGQEWMKPRTHISKTMKWYWWCSLFCNILLLLLSGTLITQVFKNLGLNELKCTAMLSASSPALDSVEYEFIKFQGALDAENRFKGAPNDDLDQAWDEIVNMGRIRVSKSEFDKLGKPTKGSVQYPDGSFQGGLEVFHQLHCLNYLRQSTYPEYYEMEEHKPEAFHDSAKTRRLHLDHCIDMLRQAITCYGDTGIVTASWVEGREGPYPDFSTWHKCRKLEPLSRYTDMYAGPPDLKKPDDAFSLSEPPV</sequence>
<evidence type="ECO:0000256" key="3">
    <source>
        <dbReference type="SAM" id="MobiDB-lite"/>
    </source>
</evidence>
<protein>
    <recommendedName>
        <fullName evidence="7">Tat pathway signal sequence</fullName>
    </recommendedName>
</protein>
<evidence type="ECO:0000256" key="2">
    <source>
        <dbReference type="ARBA" id="ARBA00035112"/>
    </source>
</evidence>
<gene>
    <name evidence="5" type="ORF">BDV34DRAFT_227265</name>
</gene>
<keyword evidence="4" id="KW-0812">Transmembrane</keyword>
<dbReference type="PANTHER" id="PTHR33365:SF4">
    <property type="entry name" value="CYCLOCHLOROTINE BIOSYNTHESIS PROTEIN O"/>
    <property type="match status" value="1"/>
</dbReference>